<evidence type="ECO:0000313" key="2">
    <source>
        <dbReference type="EMBL" id="ALN78269.1"/>
    </source>
</evidence>
<accession>A0A0S2F499</accession>
<feature type="transmembrane region" description="Helical" evidence="1">
    <location>
        <begin position="32"/>
        <end position="53"/>
    </location>
</feature>
<evidence type="ECO:0000313" key="3">
    <source>
        <dbReference type="Proteomes" id="UP000060787"/>
    </source>
</evidence>
<keyword evidence="1" id="KW-0472">Membrane</keyword>
<dbReference type="KEGG" id="lab:LA76x_0107"/>
<feature type="transmembrane region" description="Helical" evidence="1">
    <location>
        <begin position="146"/>
        <end position="164"/>
    </location>
</feature>
<keyword evidence="3" id="KW-1185">Reference proteome</keyword>
<reference evidence="2 3" key="1">
    <citation type="journal article" date="2015" name="BMC Genomics">
        <title>Comparative genomics and metabolic profiling of the genus Lysobacter.</title>
        <authorList>
            <person name="de Bruijn I."/>
            <person name="Cheng X."/>
            <person name="de Jager V."/>
            <person name="Exposito R.G."/>
            <person name="Watrous J."/>
            <person name="Patel N."/>
            <person name="Postma J."/>
            <person name="Dorrestein P.C."/>
            <person name="Kobayashi D."/>
            <person name="Raaijmakers J.M."/>
        </authorList>
    </citation>
    <scope>NUCLEOTIDE SEQUENCE [LARGE SCALE GENOMIC DNA]</scope>
    <source>
        <strain evidence="2 3">76</strain>
    </source>
</reference>
<proteinExistence type="predicted"/>
<feature type="transmembrane region" description="Helical" evidence="1">
    <location>
        <begin position="184"/>
        <end position="207"/>
    </location>
</feature>
<gene>
    <name evidence="2" type="ORF">LA76x_0107</name>
</gene>
<feature type="transmembrane region" description="Helical" evidence="1">
    <location>
        <begin position="121"/>
        <end position="140"/>
    </location>
</feature>
<keyword evidence="1" id="KW-1133">Transmembrane helix</keyword>
<name>A0A0S2F499_LYSAN</name>
<evidence type="ECO:0008006" key="4">
    <source>
        <dbReference type="Google" id="ProtNLM"/>
    </source>
</evidence>
<feature type="transmembrane region" description="Helical" evidence="1">
    <location>
        <begin position="65"/>
        <end position="94"/>
    </location>
</feature>
<protein>
    <recommendedName>
        <fullName evidence="4">Transmembrane protein</fullName>
    </recommendedName>
</protein>
<dbReference type="RefSeq" id="WP_057916118.1">
    <property type="nucleotide sequence ID" value="NZ_CP011129.1"/>
</dbReference>
<sequence length="365" mass="40352">MQTESVHVPASAPAGFMEWVLDKFKQHPKTTVVSAATLWGGAIVLHHFFRIGYLPVLAVSDLLGVVIASAAIGLILLAAVTVLLVLPGLMLIFWRRAGIGPKTIVRLRADRPFRRRWKHTSYALTSAAAALLAVAVYSVVLLYVEVPYLIFLFLVPPMAAVVMLETPYRESFVIRPLRKLPALFLFQLYCYVLAWSFIALILLLWQYERDTTFLANTAMLVVAAIFLHLVMLAVADMPGRAKIVVPMLMVIYVLVFTSSLSIGAGRIISFFGLGQISRVDIALTKAGCDTVNAIWSKRPCVVVSGGSPSSYLLPDVDLVTRIGPHYLLGERGVVTDLEDRRLIRVAVRSEDVLGWARVREEKAPR</sequence>
<keyword evidence="1" id="KW-0812">Transmembrane</keyword>
<dbReference type="PATRIC" id="fig|84531.8.peg.109"/>
<dbReference type="Proteomes" id="UP000060787">
    <property type="component" value="Chromosome"/>
</dbReference>
<feature type="transmembrane region" description="Helical" evidence="1">
    <location>
        <begin position="213"/>
        <end position="235"/>
    </location>
</feature>
<dbReference type="AlphaFoldDB" id="A0A0S2F499"/>
<dbReference type="EMBL" id="CP011129">
    <property type="protein sequence ID" value="ALN78269.1"/>
    <property type="molecule type" value="Genomic_DNA"/>
</dbReference>
<feature type="transmembrane region" description="Helical" evidence="1">
    <location>
        <begin position="247"/>
        <end position="273"/>
    </location>
</feature>
<evidence type="ECO:0000256" key="1">
    <source>
        <dbReference type="SAM" id="Phobius"/>
    </source>
</evidence>
<organism evidence="2 3">
    <name type="scientific">Lysobacter antibioticus</name>
    <dbReference type="NCBI Taxonomy" id="84531"/>
    <lineage>
        <taxon>Bacteria</taxon>
        <taxon>Pseudomonadati</taxon>
        <taxon>Pseudomonadota</taxon>
        <taxon>Gammaproteobacteria</taxon>
        <taxon>Lysobacterales</taxon>
        <taxon>Lysobacteraceae</taxon>
        <taxon>Lysobacter</taxon>
    </lineage>
</organism>
<dbReference type="STRING" id="84531.LA76x_0107"/>